<evidence type="ECO:0000256" key="3">
    <source>
        <dbReference type="ARBA" id="ARBA00012438"/>
    </source>
</evidence>
<keyword evidence="6" id="KW-0547">Nucleotide-binding</keyword>
<dbReference type="GO" id="GO:0005524">
    <property type="term" value="F:ATP binding"/>
    <property type="evidence" value="ECO:0007669"/>
    <property type="project" value="UniProtKB-KW"/>
</dbReference>
<keyword evidence="12" id="KW-0812">Transmembrane</keyword>
<dbReference type="SMART" id="SM00091">
    <property type="entry name" value="PAS"/>
    <property type="match status" value="2"/>
</dbReference>
<dbReference type="SMART" id="SM00448">
    <property type="entry name" value="REC"/>
    <property type="match status" value="2"/>
</dbReference>
<evidence type="ECO:0000259" key="15">
    <source>
        <dbReference type="PROSITE" id="PS50112"/>
    </source>
</evidence>
<keyword evidence="4 10" id="KW-0597">Phosphoprotein</keyword>
<feature type="transmembrane region" description="Helical" evidence="12">
    <location>
        <begin position="52"/>
        <end position="72"/>
    </location>
</feature>
<feature type="transmembrane region" description="Helical" evidence="12">
    <location>
        <begin position="165"/>
        <end position="183"/>
    </location>
</feature>
<dbReference type="InterPro" id="IPR003661">
    <property type="entry name" value="HisK_dim/P_dom"/>
</dbReference>
<feature type="domain" description="Response regulatory" evidence="14">
    <location>
        <begin position="943"/>
        <end position="1060"/>
    </location>
</feature>
<dbReference type="InterPro" id="IPR003594">
    <property type="entry name" value="HATPase_dom"/>
</dbReference>
<dbReference type="PROSITE" id="PS50112">
    <property type="entry name" value="PAS"/>
    <property type="match status" value="2"/>
</dbReference>
<evidence type="ECO:0000256" key="2">
    <source>
        <dbReference type="ARBA" id="ARBA00004236"/>
    </source>
</evidence>
<feature type="domain" description="Histidine kinase" evidence="13">
    <location>
        <begin position="565"/>
        <end position="783"/>
    </location>
</feature>
<dbReference type="InterPro" id="IPR011006">
    <property type="entry name" value="CheY-like_superfamily"/>
</dbReference>
<dbReference type="eggNOG" id="COG2205">
    <property type="taxonomic scope" value="Bacteria"/>
</dbReference>
<keyword evidence="5" id="KW-0808">Transferase</keyword>
<evidence type="ECO:0000256" key="7">
    <source>
        <dbReference type="ARBA" id="ARBA00022777"/>
    </source>
</evidence>
<feature type="domain" description="PAS" evidence="15">
    <location>
        <begin position="307"/>
        <end position="352"/>
    </location>
</feature>
<dbReference type="STRING" id="512565.AMIS_30990"/>
<dbReference type="KEGG" id="ams:AMIS_30990"/>
<dbReference type="SUPFAM" id="SSF47384">
    <property type="entry name" value="Homodimeric domain of signal transducing histidine kinase"/>
    <property type="match status" value="1"/>
</dbReference>
<evidence type="ECO:0000313" key="17">
    <source>
        <dbReference type="Proteomes" id="UP000007882"/>
    </source>
</evidence>
<dbReference type="SMART" id="SM00387">
    <property type="entry name" value="HATPase_c"/>
    <property type="match status" value="1"/>
</dbReference>
<dbReference type="PRINTS" id="PR00344">
    <property type="entry name" value="BCTRLSENSOR"/>
</dbReference>
<dbReference type="PANTHER" id="PTHR45339:SF5">
    <property type="entry name" value="HISTIDINE KINASE"/>
    <property type="match status" value="1"/>
</dbReference>
<dbReference type="PROSITE" id="PS50110">
    <property type="entry name" value="RESPONSE_REGULATORY"/>
    <property type="match status" value="2"/>
</dbReference>
<comment type="subcellular location">
    <subcellularLocation>
        <location evidence="2">Cell membrane</location>
    </subcellularLocation>
</comment>
<accession>I0H5N2</accession>
<dbReference type="GO" id="GO:0005886">
    <property type="term" value="C:plasma membrane"/>
    <property type="evidence" value="ECO:0007669"/>
    <property type="project" value="UniProtKB-SubCell"/>
</dbReference>
<evidence type="ECO:0000259" key="14">
    <source>
        <dbReference type="PROSITE" id="PS50110"/>
    </source>
</evidence>
<dbReference type="InterPro" id="IPR004358">
    <property type="entry name" value="Sig_transdc_His_kin-like_C"/>
</dbReference>
<organism evidence="16 17">
    <name type="scientific">Actinoplanes missouriensis (strain ATCC 14538 / DSM 43046 / CBS 188.64 / JCM 3121 / NBRC 102363 / NCIMB 12654 / NRRL B-3342 / UNCC 431)</name>
    <dbReference type="NCBI Taxonomy" id="512565"/>
    <lineage>
        <taxon>Bacteria</taxon>
        <taxon>Bacillati</taxon>
        <taxon>Actinomycetota</taxon>
        <taxon>Actinomycetes</taxon>
        <taxon>Micromonosporales</taxon>
        <taxon>Micromonosporaceae</taxon>
        <taxon>Actinoplanes</taxon>
    </lineage>
</organism>
<dbReference type="Pfam" id="PF02518">
    <property type="entry name" value="HATPase_c"/>
    <property type="match status" value="1"/>
</dbReference>
<dbReference type="SUPFAM" id="SSF55785">
    <property type="entry name" value="PYP-like sensor domain (PAS domain)"/>
    <property type="match status" value="2"/>
</dbReference>
<dbReference type="Gene3D" id="1.10.287.130">
    <property type="match status" value="1"/>
</dbReference>
<keyword evidence="12" id="KW-0472">Membrane</keyword>
<evidence type="ECO:0000256" key="6">
    <source>
        <dbReference type="ARBA" id="ARBA00022741"/>
    </source>
</evidence>
<evidence type="ECO:0000256" key="5">
    <source>
        <dbReference type="ARBA" id="ARBA00022679"/>
    </source>
</evidence>
<dbReference type="Proteomes" id="UP000007882">
    <property type="component" value="Chromosome"/>
</dbReference>
<feature type="domain" description="PAS" evidence="15">
    <location>
        <begin position="422"/>
        <end position="481"/>
    </location>
</feature>
<dbReference type="OrthoDB" id="340764at2"/>
<dbReference type="FunFam" id="1.10.287.130:FF:000002">
    <property type="entry name" value="Two-component osmosensing histidine kinase"/>
    <property type="match status" value="1"/>
</dbReference>
<dbReference type="CDD" id="cd17546">
    <property type="entry name" value="REC_hyHK_CKI1_RcsC-like"/>
    <property type="match status" value="1"/>
</dbReference>
<evidence type="ECO:0000259" key="13">
    <source>
        <dbReference type="PROSITE" id="PS50109"/>
    </source>
</evidence>
<dbReference type="EC" id="2.7.13.3" evidence="3"/>
<keyword evidence="17" id="KW-1185">Reference proteome</keyword>
<feature type="transmembrane region" description="Helical" evidence="12">
    <location>
        <begin position="195"/>
        <end position="215"/>
    </location>
</feature>
<evidence type="ECO:0000256" key="1">
    <source>
        <dbReference type="ARBA" id="ARBA00000085"/>
    </source>
</evidence>
<dbReference type="Pfam" id="PF00512">
    <property type="entry name" value="HisKA"/>
    <property type="match status" value="1"/>
</dbReference>
<dbReference type="FunFam" id="3.30.565.10:FF:000078">
    <property type="entry name" value="Two-component sensor histidine kinase"/>
    <property type="match status" value="1"/>
</dbReference>
<dbReference type="AlphaFoldDB" id="I0H5N2"/>
<dbReference type="CDD" id="cd00082">
    <property type="entry name" value="HisKA"/>
    <property type="match status" value="1"/>
</dbReference>
<dbReference type="Gene3D" id="3.30.565.10">
    <property type="entry name" value="Histidine kinase-like ATPase, C-terminal domain"/>
    <property type="match status" value="1"/>
</dbReference>
<dbReference type="EMBL" id="AP012319">
    <property type="protein sequence ID" value="BAL88319.1"/>
    <property type="molecule type" value="Genomic_DNA"/>
</dbReference>
<dbReference type="InterPro" id="IPR001610">
    <property type="entry name" value="PAC"/>
</dbReference>
<keyword evidence="12" id="KW-1133">Transmembrane helix</keyword>
<dbReference type="PATRIC" id="fig|512565.3.peg.3098"/>
<keyword evidence="8" id="KW-0067">ATP-binding</keyword>
<feature type="transmembrane region" description="Helical" evidence="12">
    <location>
        <begin position="21"/>
        <end position="40"/>
    </location>
</feature>
<feature type="transmembrane region" description="Helical" evidence="12">
    <location>
        <begin position="262"/>
        <end position="284"/>
    </location>
</feature>
<dbReference type="PANTHER" id="PTHR45339">
    <property type="entry name" value="HYBRID SIGNAL TRANSDUCTION HISTIDINE KINASE J"/>
    <property type="match status" value="1"/>
</dbReference>
<dbReference type="Pfam" id="PF00072">
    <property type="entry name" value="Response_reg"/>
    <property type="match status" value="2"/>
</dbReference>
<reference evidence="16 17" key="1">
    <citation type="submission" date="2012-02" db="EMBL/GenBank/DDBJ databases">
        <title>Complete genome sequence of Actinoplanes missouriensis 431 (= NBRC 102363).</title>
        <authorList>
            <person name="Ohnishi Y."/>
            <person name="Ishikawa J."/>
            <person name="Sekine M."/>
            <person name="Hosoyama A."/>
            <person name="Harada T."/>
            <person name="Narita H."/>
            <person name="Hata T."/>
            <person name="Konno Y."/>
            <person name="Tutikane K."/>
            <person name="Fujita N."/>
            <person name="Horinouchi S."/>
            <person name="Hayakawa M."/>
        </authorList>
    </citation>
    <scope>NUCLEOTIDE SEQUENCE [LARGE SCALE GENOMIC DNA]</scope>
    <source>
        <strain evidence="17">ATCC 14538 / DSM 43046 / CBS 188.64 / JCM 3121 / NBRC 102363 / NCIMB 12654 / NRRL B-3342 / UNCC 431</strain>
    </source>
</reference>
<dbReference type="GO" id="GO:0000155">
    <property type="term" value="F:phosphorelay sensor kinase activity"/>
    <property type="evidence" value="ECO:0007669"/>
    <property type="project" value="InterPro"/>
</dbReference>
<dbReference type="SUPFAM" id="SSF55874">
    <property type="entry name" value="ATPase domain of HSP90 chaperone/DNA topoisomerase II/histidine kinase"/>
    <property type="match status" value="1"/>
</dbReference>
<gene>
    <name evidence="16" type="ordered locus">AMIS_30990</name>
</gene>
<dbReference type="InterPro" id="IPR036097">
    <property type="entry name" value="HisK_dim/P_sf"/>
</dbReference>
<protein>
    <recommendedName>
        <fullName evidence="3">histidine kinase</fullName>
        <ecNumber evidence="3">2.7.13.3</ecNumber>
    </recommendedName>
</protein>
<evidence type="ECO:0000256" key="11">
    <source>
        <dbReference type="SAM" id="MobiDB-lite"/>
    </source>
</evidence>
<evidence type="ECO:0000256" key="10">
    <source>
        <dbReference type="PROSITE-ProRule" id="PRU00169"/>
    </source>
</evidence>
<dbReference type="CDD" id="cd16922">
    <property type="entry name" value="HATPase_EvgS-ArcB-TorS-like"/>
    <property type="match status" value="1"/>
</dbReference>
<dbReference type="NCBIfam" id="TIGR00229">
    <property type="entry name" value="sensory_box"/>
    <property type="match status" value="2"/>
</dbReference>
<dbReference type="InterPro" id="IPR013655">
    <property type="entry name" value="PAS_fold_3"/>
</dbReference>
<dbReference type="SMART" id="SM00086">
    <property type="entry name" value="PAC"/>
    <property type="match status" value="2"/>
</dbReference>
<dbReference type="Pfam" id="PF13426">
    <property type="entry name" value="PAS_9"/>
    <property type="match status" value="1"/>
</dbReference>
<comment type="catalytic activity">
    <reaction evidence="1">
        <text>ATP + protein L-histidine = ADP + protein N-phospho-L-histidine.</text>
        <dbReference type="EC" id="2.7.13.3"/>
    </reaction>
</comment>
<keyword evidence="9" id="KW-0902">Two-component regulatory system</keyword>
<dbReference type="PROSITE" id="PS50109">
    <property type="entry name" value="HIS_KIN"/>
    <property type="match status" value="1"/>
</dbReference>
<dbReference type="HOGENOM" id="CLU_288486_0_0_11"/>
<dbReference type="InterPro" id="IPR035965">
    <property type="entry name" value="PAS-like_dom_sf"/>
</dbReference>
<evidence type="ECO:0000256" key="8">
    <source>
        <dbReference type="ARBA" id="ARBA00022840"/>
    </source>
</evidence>
<dbReference type="Gene3D" id="3.40.50.2300">
    <property type="match status" value="2"/>
</dbReference>
<dbReference type="CDD" id="cd00130">
    <property type="entry name" value="PAS"/>
    <property type="match status" value="2"/>
</dbReference>
<dbReference type="InterPro" id="IPR000014">
    <property type="entry name" value="PAS"/>
</dbReference>
<feature type="region of interest" description="Disordered" evidence="11">
    <location>
        <begin position="922"/>
        <end position="941"/>
    </location>
</feature>
<name>I0H5N2_ACTM4</name>
<feature type="transmembrane region" description="Helical" evidence="12">
    <location>
        <begin position="84"/>
        <end position="102"/>
    </location>
</feature>
<dbReference type="Gene3D" id="3.30.450.20">
    <property type="entry name" value="PAS domain"/>
    <property type="match status" value="2"/>
</dbReference>
<feature type="modified residue" description="4-aspartylphosphate" evidence="10">
    <location>
        <position position="992"/>
    </location>
</feature>
<evidence type="ECO:0000313" key="16">
    <source>
        <dbReference type="EMBL" id="BAL88319.1"/>
    </source>
</evidence>
<feature type="modified residue" description="4-aspartylphosphate" evidence="10">
    <location>
        <position position="856"/>
    </location>
</feature>
<dbReference type="SMART" id="SM00388">
    <property type="entry name" value="HisKA"/>
    <property type="match status" value="1"/>
</dbReference>
<sequence length="1065" mass="115135">MLLIVSISGGFPFRRRPPLGTAAATLAGLVATGVVLGYLLRVEVMISVIPGWPPMAPSIAVLSLLTCLALLLLAPARTGRYRRWTGYGLAALVVAAAGSGILKRFGFLDTGLPDLLALGRGEASPSTYLAQGPSPVRSPLVLLLIGLSLLLLDTDARRGRRPAQLLAATGALVVAVAGLGTFLGLDAVSRELRGYVMPIPTQVTLLLLAVAVIACRRDGLTVRIYTSPRLGGRTVRHLAPAMAAVVVLIGAVIATITRTGIAVDGLVVTIALSALFLALHVVLLRAGAVLDEADQRQTELIDQLREQRDFNETVMASLNEGVLTLAPDGQVLHVNPRWCELTGYAAGDVVGRRPPYPWWPAPRAGERSGSSGRLEFNTEVVHADGHRVPVHVTMSALRTDDHAHMSVVTYRDLTRRDRDEAERQRMARQLDHFFTMSRDLLCIASTDGYFKRVNPVWEQVLGFSADELVSRPYVEFIHPDDIGRTADAAAGLTVGRPAIAFENRFRTSGGDYRWLNWTATAADQEGVIYAVARDDTERRRTEQALAAARDEALAAARLKSQFVAMVSHEIRTPMNGVIGLTKLLLDTPLQPAQRRYGEAIRTSARALLAIINDILDFSKIEAGKVELVDAPFDLGALVEDVAHAGAAAARDKDLDILTYYPADLPAAVHGDEGRIRQVLLNLVGNAVKFTHEGHVLLRLDPADHGDRFTFSIIDTGIGIDADRIASLFEPFTQADGSHAREFGGTGLGLTISRQLVELMGGRLEVQSRPGRGSRFFFTLPLQRAEEYARRPRRIRDELAVQRLLIADGNHTSRQFLAEHGSAWGLSVQAAATAEAAARELTAADRDGTPFDVAVIDEHLPDIGGPALVRTILATPGLPRPNILLVTRDPSTDHGLTDTDGVDVLAKPVGPSTLYNYLLQRLPTGAAGDDQPGPDGPAPSTRGRVLLAEDNEINQIVATDTLATLGYDVDIASNGAEALELARSHPYQAVLMDCQMPKLDGYQATEELRRTEAPGEHIPIIAMTAGVLKEDRRRARQAGMDDFLAKPIDADELRSVLERWTAPTRH</sequence>
<evidence type="ECO:0000256" key="12">
    <source>
        <dbReference type="SAM" id="Phobius"/>
    </source>
</evidence>
<evidence type="ECO:0000256" key="4">
    <source>
        <dbReference type="ARBA" id="ARBA00022553"/>
    </source>
</evidence>
<feature type="transmembrane region" description="Helical" evidence="12">
    <location>
        <begin position="235"/>
        <end position="256"/>
    </location>
</feature>
<dbReference type="InterPro" id="IPR001789">
    <property type="entry name" value="Sig_transdc_resp-reg_receiver"/>
</dbReference>
<dbReference type="InterPro" id="IPR036890">
    <property type="entry name" value="HATPase_C_sf"/>
</dbReference>
<keyword evidence="7 16" id="KW-0418">Kinase</keyword>
<dbReference type="Pfam" id="PF08447">
    <property type="entry name" value="PAS_3"/>
    <property type="match status" value="1"/>
</dbReference>
<proteinExistence type="predicted"/>
<dbReference type="SUPFAM" id="SSF52172">
    <property type="entry name" value="CheY-like"/>
    <property type="match status" value="2"/>
</dbReference>
<dbReference type="InterPro" id="IPR005467">
    <property type="entry name" value="His_kinase_dom"/>
</dbReference>
<evidence type="ECO:0000256" key="9">
    <source>
        <dbReference type="ARBA" id="ARBA00023012"/>
    </source>
</evidence>
<feature type="domain" description="Response regulatory" evidence="14">
    <location>
        <begin position="802"/>
        <end position="921"/>
    </location>
</feature>